<dbReference type="GO" id="GO:0003723">
    <property type="term" value="F:RNA binding"/>
    <property type="evidence" value="ECO:0007669"/>
    <property type="project" value="InterPro"/>
</dbReference>
<dbReference type="PROSITE" id="PS01129">
    <property type="entry name" value="PSI_RLU"/>
    <property type="match status" value="1"/>
</dbReference>
<dbReference type="InterPro" id="IPR006225">
    <property type="entry name" value="PsdUridine_synth_RluC/D"/>
</dbReference>
<dbReference type="InterPro" id="IPR050188">
    <property type="entry name" value="RluA_PseudoU_synthase"/>
</dbReference>
<dbReference type="Gene3D" id="3.30.2350.10">
    <property type="entry name" value="Pseudouridine synthase"/>
    <property type="match status" value="1"/>
</dbReference>
<dbReference type="EMBL" id="VUNR01000002">
    <property type="protein sequence ID" value="MSU07692.1"/>
    <property type="molecule type" value="Genomic_DNA"/>
</dbReference>
<evidence type="ECO:0000256" key="4">
    <source>
        <dbReference type="RuleBase" id="RU362028"/>
    </source>
</evidence>
<dbReference type="AlphaFoldDB" id="A0A6I2UF19"/>
<comment type="catalytic activity">
    <reaction evidence="1 4">
        <text>a uridine in RNA = a pseudouridine in RNA</text>
        <dbReference type="Rhea" id="RHEA:48348"/>
        <dbReference type="Rhea" id="RHEA-COMP:12068"/>
        <dbReference type="Rhea" id="RHEA-COMP:12069"/>
        <dbReference type="ChEBI" id="CHEBI:65314"/>
        <dbReference type="ChEBI" id="CHEBI:65315"/>
    </reaction>
</comment>
<dbReference type="PANTHER" id="PTHR21600:SF35">
    <property type="entry name" value="PSEUDOURIDINE SYNTHASE"/>
    <property type="match status" value="1"/>
</dbReference>
<keyword evidence="4" id="KW-0413">Isomerase</keyword>
<dbReference type="GO" id="GO:0009982">
    <property type="term" value="F:pseudouridine synthase activity"/>
    <property type="evidence" value="ECO:0007669"/>
    <property type="project" value="InterPro"/>
</dbReference>
<dbReference type="PANTHER" id="PTHR21600">
    <property type="entry name" value="MITOCHONDRIAL RNA PSEUDOURIDINE SYNTHASE"/>
    <property type="match status" value="1"/>
</dbReference>
<organism evidence="6 7">
    <name type="scientific">Anaerovibrio slackiae</name>
    <dbReference type="NCBI Taxonomy" id="2652309"/>
    <lineage>
        <taxon>Bacteria</taxon>
        <taxon>Bacillati</taxon>
        <taxon>Bacillota</taxon>
        <taxon>Negativicutes</taxon>
        <taxon>Selenomonadales</taxon>
        <taxon>Selenomonadaceae</taxon>
        <taxon>Anaerovibrio</taxon>
    </lineage>
</organism>
<comment type="caution">
    <text evidence="6">The sequence shown here is derived from an EMBL/GenBank/DDBJ whole genome shotgun (WGS) entry which is preliminary data.</text>
</comment>
<gene>
    <name evidence="6" type="ORF">FYJ84_01620</name>
</gene>
<dbReference type="InterPro" id="IPR006145">
    <property type="entry name" value="PsdUridine_synth_RsuA/RluA"/>
</dbReference>
<dbReference type="CDD" id="cd02869">
    <property type="entry name" value="PseudoU_synth_RluA_like"/>
    <property type="match status" value="1"/>
</dbReference>
<name>A0A6I2UF19_9FIRM</name>
<comment type="function">
    <text evidence="4">Responsible for synthesis of pseudouridine from uracil.</text>
</comment>
<sequence length="299" mass="33108">MNVTYKVSLAGLSGEKALASVSVRAFLRQKCGFSHGLWRRLKWNGTLLVNGEEVRATTAVVRDGDVVTCRIAESSSLAATPMPLDIRYEDEYMIVLNKPAGMLVHPTGGDYDNTLGNGLLHYYRRTGQEIDFHPVHRLDRDTTGLVLVAKQPQLQNALTQGNGGKFFHRSYVAVIEGEMPLPAGTIDLPIARHPDSIIQRICSPEGQVAVTHYRTLARRGGRSLLWLELETGRTHQIRVHLAAMGHPLLGDDLYGGDTSVMKRQALHAVHLEAENPLTGESISIYSDVPQDMRDLFWGH</sequence>
<dbReference type="GO" id="GO:0000455">
    <property type="term" value="P:enzyme-directed rRNA pseudouridine synthesis"/>
    <property type="evidence" value="ECO:0007669"/>
    <property type="project" value="TreeGrafter"/>
</dbReference>
<dbReference type="Pfam" id="PF00849">
    <property type="entry name" value="PseudoU_synth_2"/>
    <property type="match status" value="1"/>
</dbReference>
<accession>A0A6I2UF19</accession>
<dbReference type="SUPFAM" id="SSF55120">
    <property type="entry name" value="Pseudouridine synthase"/>
    <property type="match status" value="1"/>
</dbReference>
<keyword evidence="7" id="KW-1185">Reference proteome</keyword>
<protein>
    <recommendedName>
        <fullName evidence="4">Pseudouridine synthase</fullName>
        <ecNumber evidence="4">5.4.99.-</ecNumber>
    </recommendedName>
</protein>
<dbReference type="InterPro" id="IPR020103">
    <property type="entry name" value="PsdUridine_synth_cat_dom_sf"/>
</dbReference>
<evidence type="ECO:0000256" key="3">
    <source>
        <dbReference type="PIRSR" id="PIRSR606225-1"/>
    </source>
</evidence>
<dbReference type="GO" id="GO:0140098">
    <property type="term" value="F:catalytic activity, acting on RNA"/>
    <property type="evidence" value="ECO:0007669"/>
    <property type="project" value="UniProtKB-ARBA"/>
</dbReference>
<evidence type="ECO:0000313" key="6">
    <source>
        <dbReference type="EMBL" id="MSU07692.1"/>
    </source>
</evidence>
<proteinExistence type="inferred from homology"/>
<dbReference type="InterPro" id="IPR006224">
    <property type="entry name" value="PsdUridine_synth_RluA-like_CS"/>
</dbReference>
<dbReference type="RefSeq" id="WP_154405476.1">
    <property type="nucleotide sequence ID" value="NZ_VUNR01000002.1"/>
</dbReference>
<evidence type="ECO:0000256" key="1">
    <source>
        <dbReference type="ARBA" id="ARBA00000073"/>
    </source>
</evidence>
<dbReference type="NCBIfam" id="TIGR00005">
    <property type="entry name" value="rluA_subfam"/>
    <property type="match status" value="1"/>
</dbReference>
<dbReference type="GeneID" id="96777607"/>
<evidence type="ECO:0000256" key="2">
    <source>
        <dbReference type="ARBA" id="ARBA00010876"/>
    </source>
</evidence>
<feature type="active site" evidence="3">
    <location>
        <position position="139"/>
    </location>
</feature>
<dbReference type="EC" id="5.4.99.-" evidence="4"/>
<comment type="similarity">
    <text evidence="2 4">Belongs to the pseudouridine synthase RluA family.</text>
</comment>
<reference evidence="6 7" key="1">
    <citation type="submission" date="2019-08" db="EMBL/GenBank/DDBJ databases">
        <title>In-depth cultivation of the pig gut microbiome towards novel bacterial diversity and tailored functional studies.</title>
        <authorList>
            <person name="Wylensek D."/>
            <person name="Hitch T.C.A."/>
            <person name="Clavel T."/>
        </authorList>
    </citation>
    <scope>NUCLEOTIDE SEQUENCE [LARGE SCALE GENOMIC DNA]</scope>
    <source>
        <strain evidence="6 7">WCA-693-APC-5D-A</strain>
    </source>
</reference>
<dbReference type="Proteomes" id="UP000433181">
    <property type="component" value="Unassembled WGS sequence"/>
</dbReference>
<feature type="domain" description="Pseudouridine synthase RsuA/RluA-like" evidence="5">
    <location>
        <begin position="93"/>
        <end position="243"/>
    </location>
</feature>
<evidence type="ECO:0000259" key="5">
    <source>
        <dbReference type="Pfam" id="PF00849"/>
    </source>
</evidence>
<evidence type="ECO:0000313" key="7">
    <source>
        <dbReference type="Proteomes" id="UP000433181"/>
    </source>
</evidence>